<sequence>MAVQRKVPTLQWSPKSTTTTVQHHLVTNKDAKEERVINKGSINVNEVENNESVSRVCLEKLEDATLLKPPIGMLLSSFECEAMKKHWRSIKQSNCSLAKNSDRRQKRRVQIPTKKLASKTAFRRFSPVTTWRSQRTETDHPIKAQEKK</sequence>
<dbReference type="EMBL" id="AZBU02000010">
    <property type="protein sequence ID" value="TKR62690.1"/>
    <property type="molecule type" value="Genomic_DNA"/>
</dbReference>
<keyword evidence="3" id="KW-1185">Reference proteome</keyword>
<evidence type="ECO:0000313" key="3">
    <source>
        <dbReference type="Proteomes" id="UP000298663"/>
    </source>
</evidence>
<accession>A0A4U5M1X9</accession>
<feature type="region of interest" description="Disordered" evidence="1">
    <location>
        <begin position="127"/>
        <end position="148"/>
    </location>
</feature>
<feature type="compositionally biased region" description="Basic and acidic residues" evidence="1">
    <location>
        <begin position="134"/>
        <end position="148"/>
    </location>
</feature>
<proteinExistence type="predicted"/>
<evidence type="ECO:0000313" key="2">
    <source>
        <dbReference type="EMBL" id="TKR62690.1"/>
    </source>
</evidence>
<protein>
    <submittedName>
        <fullName evidence="2">Uncharacterized protein</fullName>
    </submittedName>
</protein>
<organism evidence="2 3">
    <name type="scientific">Steinernema carpocapsae</name>
    <name type="common">Entomopathogenic nematode</name>
    <dbReference type="NCBI Taxonomy" id="34508"/>
    <lineage>
        <taxon>Eukaryota</taxon>
        <taxon>Metazoa</taxon>
        <taxon>Ecdysozoa</taxon>
        <taxon>Nematoda</taxon>
        <taxon>Chromadorea</taxon>
        <taxon>Rhabditida</taxon>
        <taxon>Tylenchina</taxon>
        <taxon>Panagrolaimomorpha</taxon>
        <taxon>Strongyloidoidea</taxon>
        <taxon>Steinernematidae</taxon>
        <taxon>Steinernema</taxon>
    </lineage>
</organism>
<evidence type="ECO:0000256" key="1">
    <source>
        <dbReference type="SAM" id="MobiDB-lite"/>
    </source>
</evidence>
<dbReference type="AlphaFoldDB" id="A0A4U5M1X9"/>
<dbReference type="Proteomes" id="UP000298663">
    <property type="component" value="Unassembled WGS sequence"/>
</dbReference>
<name>A0A4U5M1X9_STECR</name>
<reference evidence="2 3" key="2">
    <citation type="journal article" date="2019" name="G3 (Bethesda)">
        <title>Hybrid Assembly of the Genome of the Entomopathogenic Nematode Steinernema carpocapsae Identifies the X-Chromosome.</title>
        <authorList>
            <person name="Serra L."/>
            <person name="Macchietto M."/>
            <person name="Macias-Munoz A."/>
            <person name="McGill C.J."/>
            <person name="Rodriguez I.M."/>
            <person name="Rodriguez B."/>
            <person name="Murad R."/>
            <person name="Mortazavi A."/>
        </authorList>
    </citation>
    <scope>NUCLEOTIDE SEQUENCE [LARGE SCALE GENOMIC DNA]</scope>
    <source>
        <strain evidence="2 3">ALL</strain>
    </source>
</reference>
<comment type="caution">
    <text evidence="2">The sequence shown here is derived from an EMBL/GenBank/DDBJ whole genome shotgun (WGS) entry which is preliminary data.</text>
</comment>
<gene>
    <name evidence="2" type="ORF">L596_026614</name>
</gene>
<reference evidence="2 3" key="1">
    <citation type="journal article" date="2015" name="Genome Biol.">
        <title>Comparative genomics of Steinernema reveals deeply conserved gene regulatory networks.</title>
        <authorList>
            <person name="Dillman A.R."/>
            <person name="Macchietto M."/>
            <person name="Porter C.F."/>
            <person name="Rogers A."/>
            <person name="Williams B."/>
            <person name="Antoshechkin I."/>
            <person name="Lee M.M."/>
            <person name="Goodwin Z."/>
            <person name="Lu X."/>
            <person name="Lewis E.E."/>
            <person name="Goodrich-Blair H."/>
            <person name="Stock S.P."/>
            <person name="Adams B.J."/>
            <person name="Sternberg P.W."/>
            <person name="Mortazavi A."/>
        </authorList>
    </citation>
    <scope>NUCLEOTIDE SEQUENCE [LARGE SCALE GENOMIC DNA]</scope>
    <source>
        <strain evidence="2 3">ALL</strain>
    </source>
</reference>